<feature type="compositionally biased region" description="Basic and acidic residues" evidence="1">
    <location>
        <begin position="67"/>
        <end position="80"/>
    </location>
</feature>
<dbReference type="AlphaFoldDB" id="A0A1I7RJA9"/>
<proteinExistence type="predicted"/>
<evidence type="ECO:0000256" key="1">
    <source>
        <dbReference type="SAM" id="MobiDB-lite"/>
    </source>
</evidence>
<evidence type="ECO:0000313" key="3">
    <source>
        <dbReference type="WBParaSite" id="BXY_0079100.1"/>
    </source>
</evidence>
<reference evidence="3" key="1">
    <citation type="submission" date="2016-11" db="UniProtKB">
        <authorList>
            <consortium name="WormBaseParasite"/>
        </authorList>
    </citation>
    <scope>IDENTIFICATION</scope>
</reference>
<accession>A0A1I7RJA9</accession>
<evidence type="ECO:0000313" key="2">
    <source>
        <dbReference type="Proteomes" id="UP000095284"/>
    </source>
</evidence>
<feature type="region of interest" description="Disordered" evidence="1">
    <location>
        <begin position="55"/>
        <end position="90"/>
    </location>
</feature>
<dbReference type="WBParaSite" id="BXY_0079100.1">
    <property type="protein sequence ID" value="BXY_0079100.1"/>
    <property type="gene ID" value="BXY_0079100"/>
</dbReference>
<organism evidence="2 3">
    <name type="scientific">Bursaphelenchus xylophilus</name>
    <name type="common">Pinewood nematode worm</name>
    <name type="synonym">Aphelenchoides xylophilus</name>
    <dbReference type="NCBI Taxonomy" id="6326"/>
    <lineage>
        <taxon>Eukaryota</taxon>
        <taxon>Metazoa</taxon>
        <taxon>Ecdysozoa</taxon>
        <taxon>Nematoda</taxon>
        <taxon>Chromadorea</taxon>
        <taxon>Rhabditida</taxon>
        <taxon>Tylenchina</taxon>
        <taxon>Tylenchomorpha</taxon>
        <taxon>Aphelenchoidea</taxon>
        <taxon>Aphelenchoididae</taxon>
        <taxon>Bursaphelenchus</taxon>
    </lineage>
</organism>
<sequence length="90" mass="10341">MTDVTAQLYQMEPFNSFSLDPTLRQIRDILKVNELSLTAKEKELLRQLEERLPLFCGPKDTDDAENPEQKAIKTENRPKEPGFPVLSHVS</sequence>
<protein>
    <submittedName>
        <fullName evidence="3">Phosphatase and actin regulator</fullName>
    </submittedName>
</protein>
<name>A0A1I7RJA9_BURXY</name>
<dbReference type="Proteomes" id="UP000095284">
    <property type="component" value="Unplaced"/>
</dbReference>